<dbReference type="EMBL" id="CDMZ01002766">
    <property type="protein sequence ID" value="CEM43806.1"/>
    <property type="molecule type" value="Genomic_DNA"/>
</dbReference>
<sequence length="615" mass="67990">MLCGLGTVFVLLQLFSGRSRTISAFSFPLELQQWYRQSGRDSESPHRRGPLSGRRPRRQRGRRGTHSALLRAFAGKETGPSRIRGSEQWSNFGSPDASLRTLLSESEALKKAGGHTLEVCVVLPRIIVIDTNVVFHSLLESLFSAIKGTGSRIFLPEVVQKELFWIVHTSQKYDEKVKKRSLNYFYKSKSDLAPSAIKRKLQLLGENMELVERESLYKKPGKDSVDMELYGPPDSLVVRSFDRLVLEETSGQCEGCVCRANAPDPYAAGGGNSKEPMRIDIDEGVPAVPTVLVTSDVAMRLLASLQPQMACETEMQRHSHWHWRFPHRKDVEGFVRDLEGLRRASEEGRVRLRTHICGMYGSDPACTSRKEGGNGEEGGGAAEVFLVFGETLEESLRRRKEKGRTVCKDVNREHQHQIKQEANYVGSGGFPPRGRDGAEVRGAEAGEAEAVIRSLHNSILNSPSNSRRRSVRVVGGLEGTTLDESAEARHTGAASAMRLRERTETTRTMTTTTPSVDLPFLTNKGPSFSSSREETSLTRLSRSGRPSDQHTWSQGGMREVGLGMVTRGGDGQMLIPAASQALPMRQMLPQMLYGGGLVGGSSGLQRKTQMGVRRR</sequence>
<organism evidence="3">
    <name type="scientific">Chromera velia CCMP2878</name>
    <dbReference type="NCBI Taxonomy" id="1169474"/>
    <lineage>
        <taxon>Eukaryota</taxon>
        <taxon>Sar</taxon>
        <taxon>Alveolata</taxon>
        <taxon>Colpodellida</taxon>
        <taxon>Chromeraceae</taxon>
        <taxon>Chromera</taxon>
    </lineage>
</organism>
<evidence type="ECO:0000256" key="2">
    <source>
        <dbReference type="SAM" id="SignalP"/>
    </source>
</evidence>
<dbReference type="AlphaFoldDB" id="A0A0G4HIH9"/>
<evidence type="ECO:0008006" key="4">
    <source>
        <dbReference type="Google" id="ProtNLM"/>
    </source>
</evidence>
<keyword evidence="2" id="KW-0732">Signal</keyword>
<feature type="chain" id="PRO_5005191871" description="PIN domain-containing protein" evidence="2">
    <location>
        <begin position="25"/>
        <end position="615"/>
    </location>
</feature>
<feature type="region of interest" description="Disordered" evidence="1">
    <location>
        <begin position="38"/>
        <end position="65"/>
    </location>
</feature>
<reference evidence="3" key="1">
    <citation type="submission" date="2014-11" db="EMBL/GenBank/DDBJ databases">
        <authorList>
            <person name="Otto D Thomas"/>
            <person name="Naeem Raeece"/>
        </authorList>
    </citation>
    <scope>NUCLEOTIDE SEQUENCE</scope>
</reference>
<accession>A0A0G4HIH9</accession>
<name>A0A0G4HIH9_9ALVE</name>
<dbReference type="VEuPathDB" id="CryptoDB:Cvel_27806"/>
<protein>
    <recommendedName>
        <fullName evidence="4">PIN domain-containing protein</fullName>
    </recommendedName>
</protein>
<evidence type="ECO:0000313" key="3">
    <source>
        <dbReference type="EMBL" id="CEM43806.1"/>
    </source>
</evidence>
<gene>
    <name evidence="3" type="ORF">Cvel_27806</name>
</gene>
<feature type="region of interest" description="Disordered" evidence="1">
    <location>
        <begin position="504"/>
        <end position="564"/>
    </location>
</feature>
<feature type="compositionally biased region" description="Polar residues" evidence="1">
    <location>
        <begin position="537"/>
        <end position="554"/>
    </location>
</feature>
<evidence type="ECO:0000256" key="1">
    <source>
        <dbReference type="SAM" id="MobiDB-lite"/>
    </source>
</evidence>
<feature type="signal peptide" evidence="2">
    <location>
        <begin position="1"/>
        <end position="24"/>
    </location>
</feature>
<feature type="compositionally biased region" description="Basic residues" evidence="1">
    <location>
        <begin position="54"/>
        <end position="65"/>
    </location>
</feature>
<proteinExistence type="predicted"/>